<dbReference type="RefSeq" id="WP_258556914.1">
    <property type="nucleotide sequence ID" value="NZ_UGQU01000002.1"/>
</dbReference>
<proteinExistence type="predicted"/>
<evidence type="ECO:0000313" key="7">
    <source>
        <dbReference type="Proteomes" id="UP000254437"/>
    </source>
</evidence>
<gene>
    <name evidence="6" type="ORF">NCTC10359_01663</name>
</gene>
<protein>
    <submittedName>
        <fullName evidence="6">Dna-J like membrane chaperone protein</fullName>
    </submittedName>
</protein>
<dbReference type="InterPro" id="IPR036869">
    <property type="entry name" value="J_dom_sf"/>
</dbReference>
<evidence type="ECO:0000259" key="5">
    <source>
        <dbReference type="PROSITE" id="PS50076"/>
    </source>
</evidence>
<accession>A0A378TQV1</accession>
<comment type="subcellular location">
    <subcellularLocation>
        <location evidence="1">Endoplasmic reticulum</location>
    </subcellularLocation>
</comment>
<dbReference type="GO" id="GO:0034975">
    <property type="term" value="P:protein folding in endoplasmic reticulum"/>
    <property type="evidence" value="ECO:0007669"/>
    <property type="project" value="TreeGrafter"/>
</dbReference>
<evidence type="ECO:0000313" key="6">
    <source>
        <dbReference type="EMBL" id="STZ63239.1"/>
    </source>
</evidence>
<sequence length="362" mass="42175">MIIFLIIVGVFIYFVFLNQENGNGSNMINGLNNSYEWERVGNYAYLSQSIPSHIKRATYICHIKYQEKLVKSHLKLLNDERGHFCTLGIINEDNKVYLTIPINALDLPRNRDIDIDIIIEQQFNIGNETKTNFATISKTIYISKEMALATDWFLPVLQIQSLIALRWNDDKQYESWQSEYVKIIKAFYKDIITNNKSETEYLRNSIKNLSHINLNFGDIISEYDRRALFIYCADSAFSSIVDLMIEKINNHQIVDIIGACEDIEKFGILLKANTDIIHSAIQFVRQINHHRYDKDTDHKDKAWAYEILGVSPNATSQEMKKAYRKKMAEMHPDKYQELPESVKKLLEQTAQDLNKAKEILNF</sequence>
<evidence type="ECO:0000256" key="2">
    <source>
        <dbReference type="ARBA" id="ARBA00022729"/>
    </source>
</evidence>
<dbReference type="Proteomes" id="UP000254437">
    <property type="component" value="Unassembled WGS sequence"/>
</dbReference>
<dbReference type="InterPro" id="IPR001623">
    <property type="entry name" value="DnaJ_domain"/>
</dbReference>
<feature type="domain" description="J" evidence="5">
    <location>
        <begin position="303"/>
        <end position="362"/>
    </location>
</feature>
<keyword evidence="2" id="KW-0732">Signal</keyword>
<dbReference type="PROSITE" id="PS50076">
    <property type="entry name" value="DNAJ_2"/>
    <property type="match status" value="1"/>
</dbReference>
<dbReference type="CDD" id="cd06257">
    <property type="entry name" value="DnaJ"/>
    <property type="match status" value="1"/>
</dbReference>
<dbReference type="SUPFAM" id="SSF46565">
    <property type="entry name" value="Chaperone J-domain"/>
    <property type="match status" value="1"/>
</dbReference>
<keyword evidence="3" id="KW-0256">Endoplasmic reticulum</keyword>
<dbReference type="PANTHER" id="PTHR44140:SF2">
    <property type="entry name" value="LD25575P"/>
    <property type="match status" value="1"/>
</dbReference>
<dbReference type="GO" id="GO:0051087">
    <property type="term" value="F:protein-folding chaperone binding"/>
    <property type="evidence" value="ECO:0007669"/>
    <property type="project" value="TreeGrafter"/>
</dbReference>
<dbReference type="InterPro" id="IPR051727">
    <property type="entry name" value="DnaJ_C3_Co-chaperones"/>
</dbReference>
<dbReference type="PANTHER" id="PTHR44140">
    <property type="entry name" value="LD25575P"/>
    <property type="match status" value="1"/>
</dbReference>
<dbReference type="AlphaFoldDB" id="A0A378TQV1"/>
<dbReference type="PRINTS" id="PR00625">
    <property type="entry name" value="JDOMAIN"/>
</dbReference>
<organism evidence="6 7">
    <name type="scientific">Moraxella lacunata</name>
    <dbReference type="NCBI Taxonomy" id="477"/>
    <lineage>
        <taxon>Bacteria</taxon>
        <taxon>Pseudomonadati</taxon>
        <taxon>Pseudomonadota</taxon>
        <taxon>Gammaproteobacteria</taxon>
        <taxon>Moraxellales</taxon>
        <taxon>Moraxellaceae</taxon>
        <taxon>Moraxella</taxon>
    </lineage>
</organism>
<dbReference type="Gene3D" id="1.10.287.110">
    <property type="entry name" value="DnaJ domain"/>
    <property type="match status" value="1"/>
</dbReference>
<dbReference type="EMBL" id="UGQU01000002">
    <property type="protein sequence ID" value="STZ63239.1"/>
    <property type="molecule type" value="Genomic_DNA"/>
</dbReference>
<name>A0A378TQV1_MORLA</name>
<dbReference type="SMART" id="SM00271">
    <property type="entry name" value="DnaJ"/>
    <property type="match status" value="1"/>
</dbReference>
<dbReference type="GO" id="GO:0051787">
    <property type="term" value="F:misfolded protein binding"/>
    <property type="evidence" value="ECO:0007669"/>
    <property type="project" value="TreeGrafter"/>
</dbReference>
<reference evidence="6 7" key="1">
    <citation type="submission" date="2018-06" db="EMBL/GenBank/DDBJ databases">
        <authorList>
            <consortium name="Pathogen Informatics"/>
            <person name="Doyle S."/>
        </authorList>
    </citation>
    <scope>NUCLEOTIDE SEQUENCE [LARGE SCALE GENOMIC DNA]</scope>
    <source>
        <strain evidence="6 7">NCTC10359</strain>
    </source>
</reference>
<keyword evidence="4" id="KW-0143">Chaperone</keyword>
<evidence type="ECO:0000256" key="3">
    <source>
        <dbReference type="ARBA" id="ARBA00022824"/>
    </source>
</evidence>
<dbReference type="Pfam" id="PF00226">
    <property type="entry name" value="DnaJ"/>
    <property type="match status" value="1"/>
</dbReference>
<evidence type="ECO:0000256" key="1">
    <source>
        <dbReference type="ARBA" id="ARBA00004240"/>
    </source>
</evidence>
<evidence type="ECO:0000256" key="4">
    <source>
        <dbReference type="ARBA" id="ARBA00023186"/>
    </source>
</evidence>